<reference evidence="8 9" key="1">
    <citation type="submission" date="2016-05" db="EMBL/GenBank/DDBJ databases">
        <title>Comparative genomics of biotechnologically important yeasts.</title>
        <authorList>
            <consortium name="DOE Joint Genome Institute"/>
            <person name="Riley R."/>
            <person name="Haridas S."/>
            <person name="Wolfe K.H."/>
            <person name="Lopes M.R."/>
            <person name="Hittinger C.T."/>
            <person name="Goker M."/>
            <person name="Salamov A."/>
            <person name="Wisecaver J."/>
            <person name="Long T.M."/>
            <person name="Aerts A.L."/>
            <person name="Barry K."/>
            <person name="Choi C."/>
            <person name="Clum A."/>
            <person name="Coughlan A.Y."/>
            <person name="Deshpande S."/>
            <person name="Douglass A.P."/>
            <person name="Hanson S.J."/>
            <person name="Klenk H.-P."/>
            <person name="LaButti K."/>
            <person name="Lapidus A."/>
            <person name="Lindquist E."/>
            <person name="Lipzen A."/>
            <person name="Meier-kolthoff J.P."/>
            <person name="Ohm R.A."/>
            <person name="Otillar R.P."/>
            <person name="Pangilinan J."/>
            <person name="Peng Y."/>
            <person name="Rokas A."/>
            <person name="Rosa C.A."/>
            <person name="Scheuner C."/>
            <person name="Sibirny A.A."/>
            <person name="Slot J.C."/>
            <person name="Stielow J.B."/>
            <person name="Sun H."/>
            <person name="Kurtzman C.P."/>
            <person name="Blackwell M."/>
            <person name="Grigoriev I.V."/>
            <person name="Jeffries T.W."/>
        </authorList>
    </citation>
    <scope>NUCLEOTIDE SEQUENCE [LARGE SCALE GENOMIC DNA]</scope>
    <source>
        <strain evidence="8 9">NRRL YB-4993</strain>
    </source>
</reference>
<dbReference type="Pfam" id="PF00172">
    <property type="entry name" value="Zn_clus"/>
    <property type="match status" value="1"/>
</dbReference>
<dbReference type="SMART" id="SM00066">
    <property type="entry name" value="GAL4"/>
    <property type="match status" value="1"/>
</dbReference>
<dbReference type="PANTHER" id="PTHR36206:SF4">
    <property type="entry name" value="HYPOTHETICAL CONSERVED PROTEIN (EUROFUNG)-RELATED"/>
    <property type="match status" value="1"/>
</dbReference>
<comment type="caution">
    <text evidence="8">The sequence shown here is derived from an EMBL/GenBank/DDBJ whole genome shotgun (WGS) entry which is preliminary data.</text>
</comment>
<dbReference type="GO" id="GO:0008270">
    <property type="term" value="F:zinc ion binding"/>
    <property type="evidence" value="ECO:0007669"/>
    <property type="project" value="InterPro"/>
</dbReference>
<keyword evidence="5" id="KW-0804">Transcription</keyword>
<dbReference type="Gene3D" id="4.10.240.10">
    <property type="entry name" value="Zn(2)-C6 fungal-type DNA-binding domain"/>
    <property type="match status" value="1"/>
</dbReference>
<gene>
    <name evidence="8" type="ORF">METBIDRAFT_12087</name>
</gene>
<evidence type="ECO:0000256" key="6">
    <source>
        <dbReference type="ARBA" id="ARBA00023242"/>
    </source>
</evidence>
<sequence>MKSPMSSSHNPKASNPQLCVSSYFNNPSMEIHTIDKEYENGTNHSDNFLRQFSLPQENLQDFLTGFNAQEQAVHANQMDILHTRERTFDQFVLQDMFRVSLFPRTYNDVESSGMSSTSEDCASMNFSGEAYHLVSPAESRAIDTMADFTASSPSIKKKKHKRRLLMNRSRLGCWICRIKHLKCDETKPACTNCIRFGIECDYSVERPAYVLDSSLRRKKLDSIITKKRRRSESTPNASFFASAIEENMNQSDFSYFRKQEGTSFDAD</sequence>
<dbReference type="PROSITE" id="PS50048">
    <property type="entry name" value="ZN2_CY6_FUNGAL_2"/>
    <property type="match status" value="1"/>
</dbReference>
<dbReference type="AlphaFoldDB" id="A0A1A0HBT5"/>
<keyword evidence="1" id="KW-0479">Metal-binding</keyword>
<dbReference type="OrthoDB" id="3251668at2759"/>
<accession>A0A1A0HBT5</accession>
<dbReference type="GO" id="GO:0003677">
    <property type="term" value="F:DNA binding"/>
    <property type="evidence" value="ECO:0007669"/>
    <property type="project" value="UniProtKB-KW"/>
</dbReference>
<dbReference type="CDD" id="cd00067">
    <property type="entry name" value="GAL4"/>
    <property type="match status" value="1"/>
</dbReference>
<dbReference type="PROSITE" id="PS00463">
    <property type="entry name" value="ZN2_CY6_FUNGAL_1"/>
    <property type="match status" value="1"/>
</dbReference>
<dbReference type="EMBL" id="LXTC01000003">
    <property type="protein sequence ID" value="OBA21599.1"/>
    <property type="molecule type" value="Genomic_DNA"/>
</dbReference>
<proteinExistence type="predicted"/>
<keyword evidence="3" id="KW-0805">Transcription regulation</keyword>
<evidence type="ECO:0000256" key="2">
    <source>
        <dbReference type="ARBA" id="ARBA00022833"/>
    </source>
</evidence>
<evidence type="ECO:0000313" key="8">
    <source>
        <dbReference type="EMBL" id="OBA21599.1"/>
    </source>
</evidence>
<keyword evidence="2" id="KW-0862">Zinc</keyword>
<keyword evidence="4" id="KW-0238">DNA-binding</keyword>
<evidence type="ECO:0000256" key="4">
    <source>
        <dbReference type="ARBA" id="ARBA00023125"/>
    </source>
</evidence>
<evidence type="ECO:0000256" key="1">
    <source>
        <dbReference type="ARBA" id="ARBA00022723"/>
    </source>
</evidence>
<evidence type="ECO:0000256" key="5">
    <source>
        <dbReference type="ARBA" id="ARBA00023163"/>
    </source>
</evidence>
<protein>
    <recommendedName>
        <fullName evidence="7">Zn(2)-C6 fungal-type domain-containing protein</fullName>
    </recommendedName>
</protein>
<dbReference type="GO" id="GO:0000981">
    <property type="term" value="F:DNA-binding transcription factor activity, RNA polymerase II-specific"/>
    <property type="evidence" value="ECO:0007669"/>
    <property type="project" value="InterPro"/>
</dbReference>
<feature type="domain" description="Zn(2)-C6 fungal-type" evidence="7">
    <location>
        <begin position="172"/>
        <end position="202"/>
    </location>
</feature>
<name>A0A1A0HBT5_9ASCO</name>
<evidence type="ECO:0000256" key="3">
    <source>
        <dbReference type="ARBA" id="ARBA00023015"/>
    </source>
</evidence>
<dbReference type="STRING" id="869754.A0A1A0HBT5"/>
<dbReference type="InterPro" id="IPR052360">
    <property type="entry name" value="Transcr_Regulatory_Proteins"/>
</dbReference>
<dbReference type="GeneID" id="30027140"/>
<keyword evidence="6" id="KW-0539">Nucleus</keyword>
<dbReference type="SUPFAM" id="SSF57701">
    <property type="entry name" value="Zn2/Cys6 DNA-binding domain"/>
    <property type="match status" value="1"/>
</dbReference>
<organism evidence="8 9">
    <name type="scientific">Metschnikowia bicuspidata var. bicuspidata NRRL YB-4993</name>
    <dbReference type="NCBI Taxonomy" id="869754"/>
    <lineage>
        <taxon>Eukaryota</taxon>
        <taxon>Fungi</taxon>
        <taxon>Dikarya</taxon>
        <taxon>Ascomycota</taxon>
        <taxon>Saccharomycotina</taxon>
        <taxon>Pichiomycetes</taxon>
        <taxon>Metschnikowiaceae</taxon>
        <taxon>Metschnikowia</taxon>
    </lineage>
</organism>
<dbReference type="RefSeq" id="XP_018712109.1">
    <property type="nucleotide sequence ID" value="XM_018854164.1"/>
</dbReference>
<dbReference type="InterPro" id="IPR001138">
    <property type="entry name" value="Zn2Cys6_DnaBD"/>
</dbReference>
<dbReference type="Proteomes" id="UP000092555">
    <property type="component" value="Unassembled WGS sequence"/>
</dbReference>
<evidence type="ECO:0000313" key="9">
    <source>
        <dbReference type="Proteomes" id="UP000092555"/>
    </source>
</evidence>
<evidence type="ECO:0000259" key="7">
    <source>
        <dbReference type="PROSITE" id="PS50048"/>
    </source>
</evidence>
<dbReference type="PANTHER" id="PTHR36206">
    <property type="entry name" value="ASPERCRYPTIN BIOSYNTHESIS CLUSTER-SPECIFIC TRANSCRIPTION REGULATOR ATNN-RELATED"/>
    <property type="match status" value="1"/>
</dbReference>
<dbReference type="InterPro" id="IPR036864">
    <property type="entry name" value="Zn2-C6_fun-type_DNA-bd_sf"/>
</dbReference>
<keyword evidence="9" id="KW-1185">Reference proteome</keyword>